<dbReference type="Proteomes" id="UP001348265">
    <property type="component" value="Unassembled WGS sequence"/>
</dbReference>
<evidence type="ECO:0000313" key="2">
    <source>
        <dbReference type="EMBL" id="MEF3118164.1"/>
    </source>
</evidence>
<proteinExistence type="predicted"/>
<dbReference type="SMART" id="SM01012">
    <property type="entry name" value="ANTAR"/>
    <property type="match status" value="1"/>
</dbReference>
<feature type="domain" description="ANTAR" evidence="1">
    <location>
        <begin position="152"/>
        <end position="221"/>
    </location>
</feature>
<dbReference type="EMBL" id="JAVFKM010000025">
    <property type="protein sequence ID" value="MEF3118164.1"/>
    <property type="molecule type" value="Genomic_DNA"/>
</dbReference>
<keyword evidence="3" id="KW-1185">Reference proteome</keyword>
<reference evidence="2 3" key="1">
    <citation type="submission" date="2023-08" db="EMBL/GenBank/DDBJ databases">
        <authorList>
            <person name="Sharma P."/>
            <person name="Verma V."/>
            <person name="Mohan M.K."/>
            <person name="Dubey A.K."/>
        </authorList>
    </citation>
    <scope>NUCLEOTIDE SEQUENCE [LARGE SCALE GENOMIC DNA]</scope>
    <source>
        <strain evidence="2 3">ADP4</strain>
    </source>
</reference>
<sequence length="226" mass="23883">MASPKLIDELLASLGPAARADRGEQWAEQCAHVLGLDGVAITMDAELVFFSDRTSARLEDVQYVLGHGPGVPLRPEMELRQVPDVQKIHNGAWPKFAAEAQTLGVAALFVWPVRIGAVAVGTLTGYRRAPGPLEGRQAADGWLIADVLAAHILAHLPTAASAAADGPGTAGAVDMHRAEVHQATGVLSVRLEIPLAQALARLRARAYTEGRPLTATAHDILKELPS</sequence>
<organism evidence="2 3">
    <name type="scientific">Streptomyces chrestomyceticus</name>
    <dbReference type="NCBI Taxonomy" id="68185"/>
    <lineage>
        <taxon>Bacteria</taxon>
        <taxon>Bacillati</taxon>
        <taxon>Actinomycetota</taxon>
        <taxon>Actinomycetes</taxon>
        <taxon>Kitasatosporales</taxon>
        <taxon>Streptomycetaceae</taxon>
        <taxon>Streptomyces</taxon>
    </lineage>
</organism>
<evidence type="ECO:0000313" key="3">
    <source>
        <dbReference type="Proteomes" id="UP001348265"/>
    </source>
</evidence>
<name>A0ABU7X4B9_9ACTN</name>
<dbReference type="InterPro" id="IPR005561">
    <property type="entry name" value="ANTAR"/>
</dbReference>
<comment type="caution">
    <text evidence="2">The sequence shown here is derived from an EMBL/GenBank/DDBJ whole genome shotgun (WGS) entry which is preliminary data.</text>
</comment>
<evidence type="ECO:0000259" key="1">
    <source>
        <dbReference type="SMART" id="SM01012"/>
    </source>
</evidence>
<dbReference type="RefSeq" id="WP_331789351.1">
    <property type="nucleotide sequence ID" value="NZ_JAVFKM010000025.1"/>
</dbReference>
<accession>A0ABU7X4B9</accession>
<protein>
    <submittedName>
        <fullName evidence="2">ANTAR domain-containing protein</fullName>
    </submittedName>
</protein>
<gene>
    <name evidence="2" type="ORF">RB636_33930</name>
</gene>